<proteinExistence type="predicted"/>
<evidence type="ECO:0000313" key="2">
    <source>
        <dbReference type="Proteomes" id="UP000324832"/>
    </source>
</evidence>
<name>A0A5E4QKX2_9NEOP</name>
<evidence type="ECO:0000313" key="1">
    <source>
        <dbReference type="EMBL" id="VVC98857.1"/>
    </source>
</evidence>
<organism evidence="1 2">
    <name type="scientific">Leptidea sinapis</name>
    <dbReference type="NCBI Taxonomy" id="189913"/>
    <lineage>
        <taxon>Eukaryota</taxon>
        <taxon>Metazoa</taxon>
        <taxon>Ecdysozoa</taxon>
        <taxon>Arthropoda</taxon>
        <taxon>Hexapoda</taxon>
        <taxon>Insecta</taxon>
        <taxon>Pterygota</taxon>
        <taxon>Neoptera</taxon>
        <taxon>Endopterygota</taxon>
        <taxon>Lepidoptera</taxon>
        <taxon>Glossata</taxon>
        <taxon>Ditrysia</taxon>
        <taxon>Papilionoidea</taxon>
        <taxon>Pieridae</taxon>
        <taxon>Dismorphiinae</taxon>
        <taxon>Leptidea</taxon>
    </lineage>
</organism>
<dbReference type="EMBL" id="FZQP02003834">
    <property type="protein sequence ID" value="VVC98857.1"/>
    <property type="molecule type" value="Genomic_DNA"/>
</dbReference>
<gene>
    <name evidence="1" type="ORF">LSINAPIS_LOCUS9863</name>
</gene>
<keyword evidence="2" id="KW-1185">Reference proteome</keyword>
<dbReference type="AlphaFoldDB" id="A0A5E4QKX2"/>
<sequence>MFMCIVVYCENCLENSLVYAAVHNWLQGPFTMMNQEIMCEEYITDDQYEEVEEQVIGMQHLEEDFKIAVGSEEVILPGMASEEERFPWVWWRTTQTEERPDDGNRSRCR</sequence>
<dbReference type="Proteomes" id="UP000324832">
    <property type="component" value="Unassembled WGS sequence"/>
</dbReference>
<reference evidence="1 2" key="1">
    <citation type="submission" date="2017-07" db="EMBL/GenBank/DDBJ databases">
        <authorList>
            <person name="Talla V."/>
            <person name="Backstrom N."/>
        </authorList>
    </citation>
    <scope>NUCLEOTIDE SEQUENCE [LARGE SCALE GENOMIC DNA]</scope>
</reference>
<accession>A0A5E4QKX2</accession>
<protein>
    <submittedName>
        <fullName evidence="1">Uncharacterized protein</fullName>
    </submittedName>
</protein>